<accession>E4WQ29</accession>
<evidence type="ECO:0000259" key="2">
    <source>
        <dbReference type="Pfam" id="PF06294"/>
    </source>
</evidence>
<dbReference type="AlphaFoldDB" id="E4WQ29"/>
<evidence type="ECO:0000313" key="4">
    <source>
        <dbReference type="Proteomes" id="UP000001307"/>
    </source>
</evidence>
<dbReference type="Pfam" id="PF06294">
    <property type="entry name" value="CH_2"/>
    <property type="match status" value="1"/>
</dbReference>
<protein>
    <recommendedName>
        <fullName evidence="2">CH-like domain-containing protein</fullName>
    </recommendedName>
</protein>
<name>E4WQ29_OIKDI</name>
<dbReference type="EMBL" id="FN653015">
    <property type="protein sequence ID" value="CBY20822.1"/>
    <property type="molecule type" value="Genomic_DNA"/>
</dbReference>
<dbReference type="Proteomes" id="UP000001307">
    <property type="component" value="Unassembled WGS sequence"/>
</dbReference>
<dbReference type="OrthoDB" id="193300at2759"/>
<dbReference type="InterPro" id="IPR010441">
    <property type="entry name" value="CH_2"/>
</dbReference>
<sequence>MSSDSELEEIMVPAKKKIKQKKIPEELRDWIEPVLWKFNKTCMKSEHRVDRKPLLLRNYRDLEDGYIVAIMIKEYCPKVVQTHNLTRTLKRVSKIDNWAFVSQRLWIKTGFNLDTRTIDKILDHEPSVLFEVLLDLKHFLEENFAKDEEGSDKSSEVAYVDVEKYIPAVLDSPKAKKPLSKVNVKVLDKNAKGALQRNDTIFKNNRKCVHELRARFKSLQSDVQERNSEIIMLESSARPASSINASESSKKKSGCCCVIS</sequence>
<gene>
    <name evidence="3" type="ORF">GSOID_T00000828001</name>
</gene>
<dbReference type="GO" id="GO:0005737">
    <property type="term" value="C:cytoplasm"/>
    <property type="evidence" value="ECO:0007669"/>
    <property type="project" value="UniProtKB-ARBA"/>
</dbReference>
<reference evidence="3" key="1">
    <citation type="journal article" date="2010" name="Science">
        <title>Plasticity of animal genome architecture unmasked by rapid evolution of a pelagic tunicate.</title>
        <authorList>
            <person name="Denoeud F."/>
            <person name="Henriet S."/>
            <person name="Mungpakdee S."/>
            <person name="Aury J.M."/>
            <person name="Da Silva C."/>
            <person name="Brinkmann H."/>
            <person name="Mikhaleva J."/>
            <person name="Olsen L.C."/>
            <person name="Jubin C."/>
            <person name="Canestro C."/>
            <person name="Bouquet J.M."/>
            <person name="Danks G."/>
            <person name="Poulain J."/>
            <person name="Campsteijn C."/>
            <person name="Adamski M."/>
            <person name="Cross I."/>
            <person name="Yadetie F."/>
            <person name="Muffato M."/>
            <person name="Louis A."/>
            <person name="Butcher S."/>
            <person name="Tsagkogeorga G."/>
            <person name="Konrad A."/>
            <person name="Singh S."/>
            <person name="Jensen M.F."/>
            <person name="Cong E.H."/>
            <person name="Eikeseth-Otteraa H."/>
            <person name="Noel B."/>
            <person name="Anthouard V."/>
            <person name="Porcel B.M."/>
            <person name="Kachouri-Lafond R."/>
            <person name="Nishino A."/>
            <person name="Ugolini M."/>
            <person name="Chourrout P."/>
            <person name="Nishida H."/>
            <person name="Aasland R."/>
            <person name="Huzurbazar S."/>
            <person name="Westhof E."/>
            <person name="Delsuc F."/>
            <person name="Lehrach H."/>
            <person name="Reinhardt R."/>
            <person name="Weissenbach J."/>
            <person name="Roy S.W."/>
            <person name="Artiguenave F."/>
            <person name="Postlethwait J.H."/>
            <person name="Manak J.R."/>
            <person name="Thompson E.M."/>
            <person name="Jaillon O."/>
            <person name="Du Pasquier L."/>
            <person name="Boudinot P."/>
            <person name="Liberles D.A."/>
            <person name="Volff J.N."/>
            <person name="Philippe H."/>
            <person name="Lenhard B."/>
            <person name="Roest Crollius H."/>
            <person name="Wincker P."/>
            <person name="Chourrout D."/>
        </authorList>
    </citation>
    <scope>NUCLEOTIDE SEQUENCE [LARGE SCALE GENOMIC DNA]</scope>
</reference>
<dbReference type="InterPro" id="IPR036872">
    <property type="entry name" value="CH_dom_sf"/>
</dbReference>
<keyword evidence="4" id="KW-1185">Reference proteome</keyword>
<dbReference type="Gene3D" id="1.10.418.10">
    <property type="entry name" value="Calponin-like domain"/>
    <property type="match status" value="1"/>
</dbReference>
<evidence type="ECO:0000313" key="3">
    <source>
        <dbReference type="EMBL" id="CBY20822.1"/>
    </source>
</evidence>
<evidence type="ECO:0000256" key="1">
    <source>
        <dbReference type="SAM" id="MobiDB-lite"/>
    </source>
</evidence>
<organism evidence="3">
    <name type="scientific">Oikopleura dioica</name>
    <name type="common">Tunicate</name>
    <dbReference type="NCBI Taxonomy" id="34765"/>
    <lineage>
        <taxon>Eukaryota</taxon>
        <taxon>Metazoa</taxon>
        <taxon>Chordata</taxon>
        <taxon>Tunicata</taxon>
        <taxon>Appendicularia</taxon>
        <taxon>Copelata</taxon>
        <taxon>Oikopleuridae</taxon>
        <taxon>Oikopleura</taxon>
    </lineage>
</organism>
<proteinExistence type="predicted"/>
<dbReference type="InParanoid" id="E4WQ29"/>
<feature type="region of interest" description="Disordered" evidence="1">
    <location>
        <begin position="241"/>
        <end position="260"/>
    </location>
</feature>
<feature type="domain" description="CH-like" evidence="2">
    <location>
        <begin position="60"/>
        <end position="137"/>
    </location>
</feature>